<protein>
    <submittedName>
        <fullName evidence="3">Long-chain fatty acid--CoA ligase</fullName>
    </submittedName>
</protein>
<dbReference type="PANTHER" id="PTHR43767">
    <property type="entry name" value="LONG-CHAIN-FATTY-ACID--COA LIGASE"/>
    <property type="match status" value="1"/>
</dbReference>
<dbReference type="NCBIfam" id="NF006181">
    <property type="entry name" value="PRK08314.1"/>
    <property type="match status" value="1"/>
</dbReference>
<dbReference type="Gene3D" id="3.30.300.30">
    <property type="match status" value="1"/>
</dbReference>
<dbReference type="STRING" id="1267768.BV394_14610"/>
<dbReference type="InterPro" id="IPR045851">
    <property type="entry name" value="AMP-bd_C_sf"/>
</dbReference>
<dbReference type="PROSITE" id="PS00455">
    <property type="entry name" value="AMP_BINDING"/>
    <property type="match status" value="1"/>
</dbReference>
<gene>
    <name evidence="3" type="ORF">BV394_14610</name>
</gene>
<proteinExistence type="predicted"/>
<dbReference type="InterPro" id="IPR050237">
    <property type="entry name" value="ATP-dep_AMP-bd_enzyme"/>
</dbReference>
<sequence>MDLPPAWPAHLPAAVQVPLRPISENLSRTAARLPDKPAIHYYGATLSYGALAGRVEALAGWMQRVAGVAKGDRVLLYMQNSPQFVTAYYAILRADAVVVPVNPMNRTAELAHLARDTGARLIVLGQELLDHAAPLLGEAVGHGLVCAYADAAGADRDDLPAPLNRGALADYGLTHVTRWDDALGAGHAPGPQVAGPDDLAVIPYSSGTTGLPKGCMHSHRTVMVTMAGGLAWNPIRSGAPSLVSLPLFHVTGMQNSMNGPILAGETMVIMTRWDRRLACRLIRQHKVARWRSITTMAIDLVSDPELDPQDLASLEMIGGGGAAMPSAVARRLRELTGLDYIEGYGMSETIAATHINPVTAPRLQCLGLAVFGVDARIMDPETGAILPHDTPGEIIIHAPQVMLGYWNNPAATEAAFVTIDGRRFLRTGDIGMRDAEGYFHMTDRLKRMINVSGYKVWPSEVEAMMHEHPDLTEVCVVGRPDPRRGEAVIAYAVARAGVAGTSEKGADVMAWCRDRMAAYKCPAEVRFLAALPRSSTGKVQWRELQEQGGAAL</sequence>
<keyword evidence="3" id="KW-0436">Ligase</keyword>
<reference evidence="3 4" key="1">
    <citation type="submission" date="2017-01" db="EMBL/GenBank/DDBJ databases">
        <title>Genomic analysis of Xuhuaishuia manganoxidans DY6-4.</title>
        <authorList>
            <person name="Wang X."/>
        </authorList>
    </citation>
    <scope>NUCLEOTIDE SEQUENCE [LARGE SCALE GENOMIC DNA]</scope>
    <source>
        <strain evidence="3 4">DY6-4</strain>
    </source>
</reference>
<keyword evidence="4" id="KW-1185">Reference proteome</keyword>
<dbReference type="PANTHER" id="PTHR43767:SF1">
    <property type="entry name" value="NONRIBOSOMAL PEPTIDE SYNTHASE PES1 (EUROFUNG)-RELATED"/>
    <property type="match status" value="1"/>
</dbReference>
<dbReference type="Pfam" id="PF00501">
    <property type="entry name" value="AMP-binding"/>
    <property type="match status" value="1"/>
</dbReference>
<dbReference type="InterPro" id="IPR020845">
    <property type="entry name" value="AMP-binding_CS"/>
</dbReference>
<evidence type="ECO:0000259" key="1">
    <source>
        <dbReference type="Pfam" id="PF00501"/>
    </source>
</evidence>
<feature type="domain" description="AMP-dependent synthetase/ligase" evidence="1">
    <location>
        <begin position="27"/>
        <end position="406"/>
    </location>
</feature>
<dbReference type="Pfam" id="PF13193">
    <property type="entry name" value="AMP-binding_C"/>
    <property type="match status" value="1"/>
</dbReference>
<name>A0A1U7DMH7_9RHOB</name>
<dbReference type="SUPFAM" id="SSF56801">
    <property type="entry name" value="Acetyl-CoA synthetase-like"/>
    <property type="match status" value="1"/>
</dbReference>
<dbReference type="GO" id="GO:0016878">
    <property type="term" value="F:acid-thiol ligase activity"/>
    <property type="evidence" value="ECO:0007669"/>
    <property type="project" value="UniProtKB-ARBA"/>
</dbReference>
<dbReference type="InterPro" id="IPR000873">
    <property type="entry name" value="AMP-dep_synth/lig_dom"/>
</dbReference>
<dbReference type="Proteomes" id="UP000187266">
    <property type="component" value="Chromosome"/>
</dbReference>
<feature type="domain" description="AMP-binding enzyme C-terminal" evidence="2">
    <location>
        <begin position="460"/>
        <end position="538"/>
    </location>
</feature>
<dbReference type="Gene3D" id="3.40.50.12780">
    <property type="entry name" value="N-terminal domain of ligase-like"/>
    <property type="match status" value="1"/>
</dbReference>
<dbReference type="InterPro" id="IPR042099">
    <property type="entry name" value="ANL_N_sf"/>
</dbReference>
<evidence type="ECO:0000259" key="2">
    <source>
        <dbReference type="Pfam" id="PF13193"/>
    </source>
</evidence>
<dbReference type="AlphaFoldDB" id="A0A1U7DMH7"/>
<dbReference type="InterPro" id="IPR025110">
    <property type="entry name" value="AMP-bd_C"/>
</dbReference>
<evidence type="ECO:0000313" key="4">
    <source>
        <dbReference type="Proteomes" id="UP000187266"/>
    </source>
</evidence>
<organism evidence="3 4">
    <name type="scientific">Brevirhabdus pacifica</name>
    <dbReference type="NCBI Taxonomy" id="1267768"/>
    <lineage>
        <taxon>Bacteria</taxon>
        <taxon>Pseudomonadati</taxon>
        <taxon>Pseudomonadota</taxon>
        <taxon>Alphaproteobacteria</taxon>
        <taxon>Rhodobacterales</taxon>
        <taxon>Paracoccaceae</taxon>
        <taxon>Brevirhabdus</taxon>
    </lineage>
</organism>
<dbReference type="EMBL" id="CP019124">
    <property type="protein sequence ID" value="APX91204.1"/>
    <property type="molecule type" value="Genomic_DNA"/>
</dbReference>
<evidence type="ECO:0000313" key="3">
    <source>
        <dbReference type="EMBL" id="APX91204.1"/>
    </source>
</evidence>
<accession>A0A1U7DMH7</accession>